<keyword evidence="1" id="KW-1133">Transmembrane helix</keyword>
<evidence type="ECO:0000256" key="1">
    <source>
        <dbReference type="SAM" id="Phobius"/>
    </source>
</evidence>
<feature type="transmembrane region" description="Helical" evidence="1">
    <location>
        <begin position="7"/>
        <end position="25"/>
    </location>
</feature>
<reference evidence="2" key="2">
    <citation type="submission" date="2020-09" db="EMBL/GenBank/DDBJ databases">
        <authorList>
            <person name="Sun Q."/>
            <person name="Ohkuma M."/>
        </authorList>
    </citation>
    <scope>NUCLEOTIDE SEQUENCE</scope>
    <source>
        <strain evidence="2">JCM 12862</strain>
    </source>
</reference>
<dbReference type="AlphaFoldDB" id="A0A8J3FGF1"/>
<keyword evidence="1" id="KW-0812">Transmembrane</keyword>
<evidence type="ECO:0000313" key="2">
    <source>
        <dbReference type="EMBL" id="GGK21906.1"/>
    </source>
</evidence>
<keyword evidence="3" id="KW-1185">Reference proteome</keyword>
<feature type="transmembrane region" description="Helical" evidence="1">
    <location>
        <begin position="31"/>
        <end position="48"/>
    </location>
</feature>
<evidence type="ECO:0000313" key="3">
    <source>
        <dbReference type="Proteomes" id="UP000612329"/>
    </source>
</evidence>
<gene>
    <name evidence="2" type="ORF">GCM10007962_15040</name>
</gene>
<dbReference type="EMBL" id="BMNR01000003">
    <property type="protein sequence ID" value="GGK21906.1"/>
    <property type="molecule type" value="Genomic_DNA"/>
</dbReference>
<comment type="caution">
    <text evidence="2">The sequence shown here is derived from an EMBL/GenBank/DDBJ whole genome shotgun (WGS) entry which is preliminary data.</text>
</comment>
<protein>
    <submittedName>
        <fullName evidence="2">Uncharacterized protein</fullName>
    </submittedName>
</protein>
<reference evidence="2" key="1">
    <citation type="journal article" date="2014" name="Int. J. Syst. Evol. Microbiol.">
        <title>Complete genome sequence of Corynebacterium casei LMG S-19264T (=DSM 44701T), isolated from a smear-ripened cheese.</title>
        <authorList>
            <consortium name="US DOE Joint Genome Institute (JGI-PGF)"/>
            <person name="Walter F."/>
            <person name="Albersmeier A."/>
            <person name="Kalinowski J."/>
            <person name="Ruckert C."/>
        </authorList>
    </citation>
    <scope>NUCLEOTIDE SEQUENCE</scope>
    <source>
        <strain evidence="2">JCM 12862</strain>
    </source>
</reference>
<proteinExistence type="predicted"/>
<sequence length="84" mass="9600">MKTSKSIILPVIGMISVLIFIGFAYKTNNVFLDKLLVCGFILAIVFIARMREIIQKSKLIKNKDVNKSLTKYKLKNSNGFIKYI</sequence>
<keyword evidence="1" id="KW-0472">Membrane</keyword>
<accession>A0A8J3FGF1</accession>
<organism evidence="2 3">
    <name type="scientific">Yeosuana aromativorans</name>
    <dbReference type="NCBI Taxonomy" id="288019"/>
    <lineage>
        <taxon>Bacteria</taxon>
        <taxon>Pseudomonadati</taxon>
        <taxon>Bacteroidota</taxon>
        <taxon>Flavobacteriia</taxon>
        <taxon>Flavobacteriales</taxon>
        <taxon>Flavobacteriaceae</taxon>
        <taxon>Yeosuana</taxon>
    </lineage>
</organism>
<dbReference type="RefSeq" id="WP_188651658.1">
    <property type="nucleotide sequence ID" value="NZ_BMNR01000003.1"/>
</dbReference>
<name>A0A8J3FGF1_9FLAO</name>
<dbReference type="Proteomes" id="UP000612329">
    <property type="component" value="Unassembled WGS sequence"/>
</dbReference>